<dbReference type="Gene3D" id="3.30.450.40">
    <property type="match status" value="1"/>
</dbReference>
<proteinExistence type="predicted"/>
<dbReference type="STRING" id="649747.HMPREF0083_06240"/>
<dbReference type="InterPro" id="IPR000719">
    <property type="entry name" value="Prot_kinase_dom"/>
</dbReference>
<dbReference type="GO" id="GO:0004672">
    <property type="term" value="F:protein kinase activity"/>
    <property type="evidence" value="ECO:0007669"/>
    <property type="project" value="InterPro"/>
</dbReference>
<evidence type="ECO:0000259" key="3">
    <source>
        <dbReference type="PROSITE" id="PS50011"/>
    </source>
</evidence>
<dbReference type="PROSITE" id="PS50011">
    <property type="entry name" value="PROTEIN_KINASE_DOM"/>
    <property type="match status" value="1"/>
</dbReference>
<dbReference type="InterPro" id="IPR016032">
    <property type="entry name" value="Sig_transdc_resp-reg_C-effctor"/>
</dbReference>
<evidence type="ECO:0000259" key="4">
    <source>
        <dbReference type="PROSITE" id="PS50043"/>
    </source>
</evidence>
<dbReference type="PROSITE" id="PS50043">
    <property type="entry name" value="HTH_LUXR_2"/>
    <property type="match status" value="1"/>
</dbReference>
<dbReference type="Gene3D" id="3.40.50.300">
    <property type="entry name" value="P-loop containing nucleotide triphosphate hydrolases"/>
    <property type="match status" value="1"/>
</dbReference>
<reference evidence="5 6" key="1">
    <citation type="submission" date="2013-08" db="EMBL/GenBank/DDBJ databases">
        <authorList>
            <person name="Weinstock G."/>
            <person name="Sodergren E."/>
            <person name="Wylie T."/>
            <person name="Fulton L."/>
            <person name="Fulton R."/>
            <person name="Fronick C."/>
            <person name="O'Laughlin M."/>
            <person name="Godfrey J."/>
            <person name="Miner T."/>
            <person name="Herter B."/>
            <person name="Appelbaum E."/>
            <person name="Cordes M."/>
            <person name="Lek S."/>
            <person name="Wollam A."/>
            <person name="Pepin K.H."/>
            <person name="Palsikar V.B."/>
            <person name="Mitreva M."/>
            <person name="Wilson R.K."/>
        </authorList>
    </citation>
    <scope>NUCLEOTIDE SEQUENCE [LARGE SCALE GENOMIC DNA]</scope>
    <source>
        <strain evidence="5 6">ATCC 12856</strain>
    </source>
</reference>
<dbReference type="InterPro" id="IPR011009">
    <property type="entry name" value="Kinase-like_dom_sf"/>
</dbReference>
<dbReference type="CDD" id="cd14014">
    <property type="entry name" value="STKc_PknB_like"/>
    <property type="match status" value="1"/>
</dbReference>
<dbReference type="Pfam" id="PF01590">
    <property type="entry name" value="GAF"/>
    <property type="match status" value="1"/>
</dbReference>
<dbReference type="PROSITE" id="PS00622">
    <property type="entry name" value="HTH_LUXR_1"/>
    <property type="match status" value="1"/>
</dbReference>
<dbReference type="Gene3D" id="1.10.10.10">
    <property type="entry name" value="Winged helix-like DNA-binding domain superfamily/Winged helix DNA-binding domain"/>
    <property type="match status" value="1"/>
</dbReference>
<comment type="caution">
    <text evidence="5">The sequence shown here is derived from an EMBL/GenBank/DDBJ whole genome shotgun (WGS) entry which is preliminary data.</text>
</comment>
<evidence type="ECO:0000256" key="2">
    <source>
        <dbReference type="ARBA" id="ARBA00023163"/>
    </source>
</evidence>
<dbReference type="PANTHER" id="PTHR43642">
    <property type="entry name" value="HYBRID SIGNAL TRANSDUCTION HISTIDINE KINASE G"/>
    <property type="match status" value="1"/>
</dbReference>
<dbReference type="InterPro" id="IPR003018">
    <property type="entry name" value="GAF"/>
</dbReference>
<keyword evidence="2" id="KW-0804">Transcription</keyword>
<evidence type="ECO:0000313" key="6">
    <source>
        <dbReference type="Proteomes" id="UP000016511"/>
    </source>
</evidence>
<feature type="domain" description="HTH luxR-type" evidence="4">
    <location>
        <begin position="1536"/>
        <end position="1601"/>
    </location>
</feature>
<dbReference type="Gene3D" id="1.10.510.10">
    <property type="entry name" value="Transferase(Phosphotransferase) domain 1"/>
    <property type="match status" value="1"/>
</dbReference>
<name>U1XVA0_ANEAE</name>
<dbReference type="InterPro" id="IPR053159">
    <property type="entry name" value="Hybrid_Histidine_Kinase"/>
</dbReference>
<dbReference type="Pfam" id="PF00069">
    <property type="entry name" value="Pkinase"/>
    <property type="match status" value="1"/>
</dbReference>
<dbReference type="SMART" id="SM00065">
    <property type="entry name" value="GAF"/>
    <property type="match status" value="1"/>
</dbReference>
<dbReference type="CDD" id="cd06170">
    <property type="entry name" value="LuxR_C_like"/>
    <property type="match status" value="1"/>
</dbReference>
<dbReference type="GO" id="GO:0005524">
    <property type="term" value="F:ATP binding"/>
    <property type="evidence" value="ECO:0007669"/>
    <property type="project" value="InterPro"/>
</dbReference>
<dbReference type="GO" id="GO:0045892">
    <property type="term" value="P:negative regulation of DNA-templated transcription"/>
    <property type="evidence" value="ECO:0007669"/>
    <property type="project" value="UniProtKB-ARBA"/>
</dbReference>
<dbReference type="InterPro" id="IPR027417">
    <property type="entry name" value="P-loop_NTPase"/>
</dbReference>
<dbReference type="InterPro" id="IPR029016">
    <property type="entry name" value="GAF-like_dom_sf"/>
</dbReference>
<dbReference type="HOGENOM" id="CLU_000445_34_2_9"/>
<dbReference type="SUPFAM" id="SSF56112">
    <property type="entry name" value="Protein kinase-like (PK-like)"/>
    <property type="match status" value="1"/>
</dbReference>
<evidence type="ECO:0000256" key="1">
    <source>
        <dbReference type="ARBA" id="ARBA00023015"/>
    </source>
</evidence>
<dbReference type="Pfam" id="PF13191">
    <property type="entry name" value="AAA_16"/>
    <property type="match status" value="1"/>
</dbReference>
<dbReference type="InterPro" id="IPR041664">
    <property type="entry name" value="AAA_16"/>
</dbReference>
<evidence type="ECO:0000313" key="5">
    <source>
        <dbReference type="EMBL" id="ERI03952.1"/>
    </source>
</evidence>
<dbReference type="PATRIC" id="fig|649747.3.peg.5575"/>
<dbReference type="SUPFAM" id="SSF48452">
    <property type="entry name" value="TPR-like"/>
    <property type="match status" value="1"/>
</dbReference>
<dbReference type="SUPFAM" id="SSF55781">
    <property type="entry name" value="GAF domain-like"/>
    <property type="match status" value="1"/>
</dbReference>
<dbReference type="eggNOG" id="COG3899">
    <property type="taxonomic scope" value="Bacteria"/>
</dbReference>
<sequence length="1606" mass="183172">MIEYYSKEELMVMKAAGYQIDQVLYEDTTKIICRGCREYDNHPVIIKMGKSEAYSAADAAHYVAEFEAFRRMQVRGIIQPLSLERNGLSYILVSEAVAGITLRSYLAMQRPSIKEFLQIAIRLANVVEHLHQSSVIHKDLKPDTIMIEIDTMQVCLIDFGNAVFVSAHDQIQDVGALQGELAYMSPEMTGRLNRAIDYRTDLYSLGMIFYEMLTGQLPFQAHDPIEWIHAHIARIPMPIEAIIPEIPHVVSQIVMKLISKNAEERYQSAYSLQADLEHCFTQWMATGTMTDFPLGRSEGIGIFQMNPDLYGREEEIAFIEDAYRCACLGSTEVILISGPAGIGKTALVREIRQTLTDQQGYFISGKFEQLYRDVPYAPLIEAFRELVRQILSEDETHILEWKKKLGNALGLNAAVITDMIPEVKMLIGNVPPVEVLSSTEARHRFQLVFRNFIQAFTRKNCPLILFLDDLQWADSASLAMIHSFVTAPESECLLLIAAYRDYDVNRMYPFTLKIEEIKQSGVGVHQLPLAALTPADLNQMVADTLRSVPEHTAMLTELLYAKTAGNPFYFKELFKSIYDENMLVYSLEQGIWKWDVERIQSKETAAGLLDFMLRKIKKLPDRVQTVLSWAACLGSQFDFELLAKVGNLSLDELASDLWVGVREGLVFPVEYTVSSNGMEMGHNQVVNGPGAALWHEWREEQRKFLFGFLHDRIRQAAYSLLNEEERQRFHWKVGRYLLEENENSVFVADLFEQAKHLNLGAVCITEDAERLRVMEVNLAAGRKTRAASAYDAAVQLFREGTAHTTEKDWEEQFDLCFALYLEQMECEYLCGEFTRAEHLAEQLRQRSRNRLDRAAVCKVIAIQYVNLGKYAEAISLGLQMLEEFDISFAPKPGRAVIMREILLAKWQLGSKFERLYDLPEMQNQDMKAAIDLMFTIAAPSFFSNKEIFTVLMSRSVRLSVKYGICPVSSAAFAAFGMVLGFGMGDYKNGYRLGEIGLALSERFNITSVKSKTYVIFGIISIWVKHAREGEVYLEQALQFALESGDYVFAGYAMGGHVNSLYTRMRLDDLERKITNYLEILEDTKDEFVIDNFHLFKQWILALRGNTEHPVSFDTADFKESYFLNKISKEQFMATTMFQYYTYIVQLHYFNGSYIQAMECADAARQFEFYGTHLPHLIECYFYESLAIAACYNERRTSDRKRMMRRFTDNYKRMRKWAGNAPENCLHKLQILEAEMARISETNDRAMQLYEQAVHSATENEYIQNVAIAMERAAYFYRANGIERTANVYAFGAYDAYRTWGATAKAKQVLERFPDCAKHENTKVEQASVHAEKAPDFTGERIRRSPNENEEVNAELDLKTIVKASQSMSEEIDLRQLLHRLLRLIIENAGAQRGYIIVKKDDMFDVAVALNMEVNPAVFSESSPLKQSQGISEAIVRYVFRTGETIILDCASKEGIFATDPYVSRHGMRSVLCIPIMVQGERNGVLYLVNDATERAFALARPEVLHMLSAQVIYVNKLLYSFGDTSISVQNSPNNSAESMIEPLTDRELEVLNLIALGLSNKEIAEQLVIAVGTVKYHVKNIFGKLNVKRRTMAVAEAKKYKLIQDQ</sequence>
<dbReference type="PRINTS" id="PR00038">
    <property type="entry name" value="HTHLUXR"/>
</dbReference>
<dbReference type="InterPro" id="IPR000792">
    <property type="entry name" value="Tscrpt_reg_LuxR_C"/>
</dbReference>
<keyword evidence="6" id="KW-1185">Reference proteome</keyword>
<dbReference type="eggNOG" id="COG4191">
    <property type="taxonomic scope" value="Bacteria"/>
</dbReference>
<dbReference type="PANTHER" id="PTHR43642:SF1">
    <property type="entry name" value="HYBRID SIGNAL TRANSDUCTION HISTIDINE KINASE G"/>
    <property type="match status" value="1"/>
</dbReference>
<keyword evidence="1" id="KW-0805">Transcription regulation</keyword>
<dbReference type="Proteomes" id="UP000016511">
    <property type="component" value="Unassembled WGS sequence"/>
</dbReference>
<accession>U1XVA0</accession>
<dbReference type="SUPFAM" id="SSF46894">
    <property type="entry name" value="C-terminal effector domain of the bipartite response regulators"/>
    <property type="match status" value="1"/>
</dbReference>
<organism evidence="5 6">
    <name type="scientific">Aneurinibacillus aneurinilyticus ATCC 12856</name>
    <dbReference type="NCBI Taxonomy" id="649747"/>
    <lineage>
        <taxon>Bacteria</taxon>
        <taxon>Bacillati</taxon>
        <taxon>Bacillota</taxon>
        <taxon>Bacilli</taxon>
        <taxon>Bacillales</taxon>
        <taxon>Paenibacillaceae</taxon>
        <taxon>Aneurinibacillus group</taxon>
        <taxon>Aneurinibacillus</taxon>
    </lineage>
</organism>
<dbReference type="SMART" id="SM00421">
    <property type="entry name" value="HTH_LUXR"/>
    <property type="match status" value="1"/>
</dbReference>
<dbReference type="InterPro" id="IPR036388">
    <property type="entry name" value="WH-like_DNA-bd_sf"/>
</dbReference>
<protein>
    <submittedName>
        <fullName evidence="5">Transcriptional regulator, LuxR family</fullName>
    </submittedName>
</protein>
<dbReference type="GO" id="GO:0003677">
    <property type="term" value="F:DNA binding"/>
    <property type="evidence" value="ECO:0007669"/>
    <property type="project" value="InterPro"/>
</dbReference>
<gene>
    <name evidence="5" type="ORF">HMPREF0083_06240</name>
</gene>
<dbReference type="SUPFAM" id="SSF52540">
    <property type="entry name" value="P-loop containing nucleoside triphosphate hydrolases"/>
    <property type="match status" value="1"/>
</dbReference>
<feature type="domain" description="Protein kinase" evidence="3">
    <location>
        <begin position="18"/>
        <end position="281"/>
    </location>
</feature>
<dbReference type="Pfam" id="PF00196">
    <property type="entry name" value="GerE"/>
    <property type="match status" value="1"/>
</dbReference>
<dbReference type="EMBL" id="AWSJ01000394">
    <property type="protein sequence ID" value="ERI03952.1"/>
    <property type="molecule type" value="Genomic_DNA"/>
</dbReference>
<dbReference type="InterPro" id="IPR011990">
    <property type="entry name" value="TPR-like_helical_dom_sf"/>
</dbReference>